<dbReference type="RefSeq" id="WP_312893896.1">
    <property type="nucleotide sequence ID" value="NZ_JACHDB010000002.1"/>
</dbReference>
<protein>
    <recommendedName>
        <fullName evidence="4">DUF3558 domain-containing protein</fullName>
    </recommendedName>
</protein>
<evidence type="ECO:0000313" key="3">
    <source>
        <dbReference type="Proteomes" id="UP000572635"/>
    </source>
</evidence>
<accession>A0A7W8QSL3</accession>
<evidence type="ECO:0000256" key="1">
    <source>
        <dbReference type="SAM" id="MobiDB-lite"/>
    </source>
</evidence>
<dbReference type="Proteomes" id="UP000572635">
    <property type="component" value="Unassembled WGS sequence"/>
</dbReference>
<sequence length="184" mass="19286">MLVGAGVWAVVGLIGPGGYEKVPECAVAEGETLDELVPEAEAEVDDRIDGMEQEGREGEQCRWASGEDSAHTPSAVRVVMVRTGTEGGSAGEEAAAELLDGASQQQERTALSGLGDEAYSWYDAEVEPLGWGCVGARTANLYVETCYSSAADYGRTEPIPDADMVDGAKRLAREVLTAAEEGKG</sequence>
<evidence type="ECO:0008006" key="4">
    <source>
        <dbReference type="Google" id="ProtNLM"/>
    </source>
</evidence>
<organism evidence="2 3">
    <name type="scientific">Nocardiopsis composta</name>
    <dbReference type="NCBI Taxonomy" id="157465"/>
    <lineage>
        <taxon>Bacteria</taxon>
        <taxon>Bacillati</taxon>
        <taxon>Actinomycetota</taxon>
        <taxon>Actinomycetes</taxon>
        <taxon>Streptosporangiales</taxon>
        <taxon>Nocardiopsidaceae</taxon>
        <taxon>Nocardiopsis</taxon>
    </lineage>
</organism>
<evidence type="ECO:0000313" key="2">
    <source>
        <dbReference type="EMBL" id="MBB5435389.1"/>
    </source>
</evidence>
<keyword evidence="3" id="KW-1185">Reference proteome</keyword>
<gene>
    <name evidence="2" type="ORF">HDA36_005537</name>
</gene>
<name>A0A7W8QSL3_9ACTN</name>
<proteinExistence type="predicted"/>
<dbReference type="EMBL" id="JACHDB010000002">
    <property type="protein sequence ID" value="MBB5435389.1"/>
    <property type="molecule type" value="Genomic_DNA"/>
</dbReference>
<comment type="caution">
    <text evidence="2">The sequence shown here is derived from an EMBL/GenBank/DDBJ whole genome shotgun (WGS) entry which is preliminary data.</text>
</comment>
<reference evidence="2 3" key="1">
    <citation type="submission" date="2020-08" db="EMBL/GenBank/DDBJ databases">
        <title>Sequencing the genomes of 1000 actinobacteria strains.</title>
        <authorList>
            <person name="Klenk H.-P."/>
        </authorList>
    </citation>
    <scope>NUCLEOTIDE SEQUENCE [LARGE SCALE GENOMIC DNA]</scope>
    <source>
        <strain evidence="2 3">DSM 44551</strain>
    </source>
</reference>
<feature type="compositionally biased region" description="Basic and acidic residues" evidence="1">
    <location>
        <begin position="51"/>
        <end position="60"/>
    </location>
</feature>
<feature type="region of interest" description="Disordered" evidence="1">
    <location>
        <begin position="51"/>
        <end position="70"/>
    </location>
</feature>
<dbReference type="AlphaFoldDB" id="A0A7W8QSL3"/>